<proteinExistence type="predicted"/>
<dbReference type="Pfam" id="PF26505">
    <property type="entry name" value="DUF8168_N"/>
    <property type="match status" value="1"/>
</dbReference>
<reference evidence="4" key="1">
    <citation type="submission" date="2015-09" db="EMBL/GenBank/DDBJ databases">
        <authorList>
            <person name="Rodrigo-Torres Lidia"/>
            <person name="Arahal R.David."/>
        </authorList>
    </citation>
    <scope>NUCLEOTIDE SEQUENCE [LARGE SCALE GENOMIC DNA]</scope>
    <source>
        <strain evidence="4">CECT 5114</strain>
    </source>
</reference>
<dbReference type="OrthoDB" id="7833908at2"/>
<evidence type="ECO:0000313" key="3">
    <source>
        <dbReference type="EMBL" id="CUK24475.1"/>
    </source>
</evidence>
<accession>A0A0P1ILQ3</accession>
<evidence type="ECO:0000313" key="4">
    <source>
        <dbReference type="Proteomes" id="UP000051184"/>
    </source>
</evidence>
<dbReference type="Proteomes" id="UP000051184">
    <property type="component" value="Unassembled WGS sequence"/>
</dbReference>
<organism evidence="3 4">
    <name type="scientific">Cognatishimia activa</name>
    <dbReference type="NCBI Taxonomy" id="1715691"/>
    <lineage>
        <taxon>Bacteria</taxon>
        <taxon>Pseudomonadati</taxon>
        <taxon>Pseudomonadota</taxon>
        <taxon>Alphaproteobacteria</taxon>
        <taxon>Rhodobacterales</taxon>
        <taxon>Paracoccaceae</taxon>
        <taxon>Cognatishimia</taxon>
    </lineage>
</organism>
<gene>
    <name evidence="3" type="ORF">TA5114_00258</name>
</gene>
<dbReference type="Pfam" id="PF26504">
    <property type="entry name" value="DUF8168_C"/>
    <property type="match status" value="1"/>
</dbReference>
<protein>
    <submittedName>
        <fullName evidence="3">Uncharacterized protein</fullName>
    </submittedName>
</protein>
<dbReference type="EMBL" id="CYUE01000002">
    <property type="protein sequence ID" value="CUK24475.1"/>
    <property type="molecule type" value="Genomic_DNA"/>
</dbReference>
<dbReference type="InterPro" id="IPR059013">
    <property type="entry name" value="DUF8168_N"/>
</dbReference>
<sequence>MEVFYFKGRVVPDHVPLTVNYTPKFERKPSVETEPDSVIEVSILEGGFQVKVEVEHYTDDKALALFQAAWDAAQRLANAAGFISAIPYQIIVDSVVRPDGSVKALALGDAYLRSLGTFTDDDIETIADLMIADHAFGEAVADLLSMLSKTHYAPISYGRVAESIARLVAPNEKQGAMWAKARSELRVSEGFLRALTEASTDSRHGNRTPVSAATNRKLSQMAWLLVHRYVHYRLREANLPKAEFPELSG</sequence>
<dbReference type="AlphaFoldDB" id="A0A0P1ILQ3"/>
<feature type="domain" description="DUF8168" evidence="1">
    <location>
        <begin position="123"/>
        <end position="233"/>
    </location>
</feature>
<feature type="domain" description="DUF8168" evidence="2">
    <location>
        <begin position="4"/>
        <end position="104"/>
    </location>
</feature>
<keyword evidence="4" id="KW-1185">Reference proteome</keyword>
<dbReference type="RefSeq" id="WP_058313482.1">
    <property type="nucleotide sequence ID" value="NZ_CYTO01000008.1"/>
</dbReference>
<name>A0A0P1ILQ3_9RHOB</name>
<evidence type="ECO:0000259" key="2">
    <source>
        <dbReference type="Pfam" id="PF26505"/>
    </source>
</evidence>
<evidence type="ECO:0000259" key="1">
    <source>
        <dbReference type="Pfam" id="PF26504"/>
    </source>
</evidence>
<dbReference type="InterPro" id="IPR059012">
    <property type="entry name" value="DUF8168_C"/>
</dbReference>